<keyword evidence="2 8" id="KW-0812">Transmembrane</keyword>
<dbReference type="GO" id="GO:0016020">
    <property type="term" value="C:membrane"/>
    <property type="evidence" value="ECO:0007669"/>
    <property type="project" value="UniProtKB-SubCell"/>
</dbReference>
<keyword evidence="3 8" id="KW-1133">Transmembrane helix</keyword>
<dbReference type="InterPro" id="IPR052081">
    <property type="entry name" value="Dispatched_Hh_regulator"/>
</dbReference>
<organism evidence="10 11">
    <name type="scientific">Temnothorax curvispinosus</name>
    <dbReference type="NCBI Taxonomy" id="300111"/>
    <lineage>
        <taxon>Eukaryota</taxon>
        <taxon>Metazoa</taxon>
        <taxon>Ecdysozoa</taxon>
        <taxon>Arthropoda</taxon>
        <taxon>Hexapoda</taxon>
        <taxon>Insecta</taxon>
        <taxon>Pterygota</taxon>
        <taxon>Neoptera</taxon>
        <taxon>Endopterygota</taxon>
        <taxon>Hymenoptera</taxon>
        <taxon>Apocrita</taxon>
        <taxon>Aculeata</taxon>
        <taxon>Formicoidea</taxon>
        <taxon>Formicidae</taxon>
        <taxon>Myrmicinae</taxon>
        <taxon>Temnothorax</taxon>
    </lineage>
</organism>
<evidence type="ECO:0000313" key="10">
    <source>
        <dbReference type="Proteomes" id="UP000504618"/>
    </source>
</evidence>
<dbReference type="GO" id="GO:0022857">
    <property type="term" value="F:transmembrane transporter activity"/>
    <property type="evidence" value="ECO:0007669"/>
    <property type="project" value="TreeGrafter"/>
</dbReference>
<evidence type="ECO:0000256" key="7">
    <source>
        <dbReference type="SAM" id="MobiDB-lite"/>
    </source>
</evidence>
<feature type="compositionally biased region" description="Polar residues" evidence="7">
    <location>
        <begin position="90"/>
        <end position="104"/>
    </location>
</feature>
<evidence type="ECO:0000313" key="11">
    <source>
        <dbReference type="RefSeq" id="XP_024882639.1"/>
    </source>
</evidence>
<feature type="domain" description="SSD" evidence="9">
    <location>
        <begin position="413"/>
        <end position="548"/>
    </location>
</feature>
<dbReference type="InterPro" id="IPR000731">
    <property type="entry name" value="SSD"/>
</dbReference>
<feature type="transmembrane region" description="Helical" evidence="8">
    <location>
        <begin position="595"/>
        <end position="615"/>
    </location>
</feature>
<feature type="transmembrane region" description="Helical" evidence="8">
    <location>
        <begin position="526"/>
        <end position="548"/>
    </location>
</feature>
<keyword evidence="4 8" id="KW-0472">Membrane</keyword>
<evidence type="ECO:0000259" key="9">
    <source>
        <dbReference type="PROSITE" id="PS50156"/>
    </source>
</evidence>
<dbReference type="Proteomes" id="UP000504618">
    <property type="component" value="Unplaced"/>
</dbReference>
<dbReference type="InterPro" id="IPR056419">
    <property type="entry name" value="GAE_BBS1"/>
</dbReference>
<dbReference type="Gene3D" id="1.20.1640.10">
    <property type="entry name" value="Multidrug efflux transporter AcrB transmembrane domain"/>
    <property type="match status" value="2"/>
</dbReference>
<dbReference type="SUPFAM" id="SSF82866">
    <property type="entry name" value="Multidrug efflux transporter AcrB transmembrane domain"/>
    <property type="match status" value="2"/>
</dbReference>
<dbReference type="Pfam" id="PF12349">
    <property type="entry name" value="Sterol-sensing"/>
    <property type="match status" value="1"/>
</dbReference>
<dbReference type="RefSeq" id="XP_024882639.1">
    <property type="nucleotide sequence ID" value="XM_025026871.1"/>
</dbReference>
<dbReference type="PANTHER" id="PTHR45951">
    <property type="entry name" value="PROTEIN DISPATCHED-RELATED"/>
    <property type="match status" value="1"/>
</dbReference>
<evidence type="ECO:0000256" key="2">
    <source>
        <dbReference type="ARBA" id="ARBA00022692"/>
    </source>
</evidence>
<feature type="transmembrane region" description="Helical" evidence="8">
    <location>
        <begin position="883"/>
        <end position="902"/>
    </location>
</feature>
<evidence type="ECO:0000256" key="5">
    <source>
        <dbReference type="ARBA" id="ARBA00023180"/>
    </source>
</evidence>
<accession>A0A6J1QJN1</accession>
<dbReference type="InterPro" id="IPR032728">
    <property type="entry name" value="BBS1_N"/>
</dbReference>
<dbReference type="InterPro" id="IPR053958">
    <property type="entry name" value="HMGCR/SNAP/NPC1-like_SSD"/>
</dbReference>
<gene>
    <name evidence="11" type="primary">LOC112461579</name>
</gene>
<feature type="transmembrane region" description="Helical" evidence="8">
    <location>
        <begin position="415"/>
        <end position="437"/>
    </location>
</feature>
<feature type="region of interest" description="Disordered" evidence="7">
    <location>
        <begin position="90"/>
        <end position="127"/>
    </location>
</feature>
<dbReference type="OrthoDB" id="193905at2759"/>
<feature type="transmembrane region" description="Helical" evidence="8">
    <location>
        <begin position="12"/>
        <end position="33"/>
    </location>
</feature>
<feature type="transmembrane region" description="Helical" evidence="8">
    <location>
        <begin position="388"/>
        <end position="408"/>
    </location>
</feature>
<evidence type="ECO:0000256" key="4">
    <source>
        <dbReference type="ARBA" id="ARBA00023136"/>
    </source>
</evidence>
<evidence type="ECO:0000256" key="1">
    <source>
        <dbReference type="ARBA" id="ARBA00004141"/>
    </source>
</evidence>
<comment type="subcellular location">
    <subcellularLocation>
        <location evidence="1">Membrane</location>
        <topology evidence="1">Multi-pass membrane protein</topology>
    </subcellularLocation>
</comment>
<feature type="compositionally biased region" description="Basic residues" evidence="7">
    <location>
        <begin position="108"/>
        <end position="126"/>
    </location>
</feature>
<feature type="transmembrane region" description="Helical" evidence="8">
    <location>
        <begin position="1002"/>
        <end position="1032"/>
    </location>
</feature>
<dbReference type="PANTHER" id="PTHR45951:SF3">
    <property type="entry name" value="PROTEIN DISPATCHED"/>
    <property type="match status" value="1"/>
</dbReference>
<evidence type="ECO:0000256" key="8">
    <source>
        <dbReference type="SAM" id="Phobius"/>
    </source>
</evidence>
<dbReference type="GO" id="GO:0007224">
    <property type="term" value="P:smoothened signaling pathway"/>
    <property type="evidence" value="ECO:0007669"/>
    <property type="project" value="TreeGrafter"/>
</dbReference>
<dbReference type="GeneID" id="112461579"/>
<comment type="similarity">
    <text evidence="6">Belongs to the dispatched family.</text>
</comment>
<dbReference type="Pfam" id="PF14779">
    <property type="entry name" value="BBS1"/>
    <property type="match status" value="1"/>
</dbReference>
<protein>
    <submittedName>
        <fullName evidence="11">Protein dispatched-like</fullName>
    </submittedName>
</protein>
<dbReference type="Pfam" id="PF23304">
    <property type="entry name" value="GAE_BBS1"/>
    <property type="match status" value="1"/>
</dbReference>
<feature type="transmembrane region" description="Helical" evidence="8">
    <location>
        <begin position="977"/>
        <end position="996"/>
    </location>
</feature>
<sequence>MEAPWFPRVIAHHPYIILLVVFTFSSICLIIPLTTKRFPDFSDPQMGFEARGTVLAQRLTAWKHLIEASKPRGDLTDNPLEYQQYIRESTQQSNANMKNHSLPTQGILRKKPKDKNKRKGKKHKKVLNNTDYIESSNEEKDTWKELLELKDRHNTDIEDEKTQEKDHLDSDNFFCNLPSSAYARVVITVESENKNLNLWSMDGILAQCHIDGVLRGNVHFPSLCQTKIERNGVESHKCCRSWSPANYVALLSNRSSCLGVTENDLSRVKTLLQKCAKYYHDRQLLPNCAEDFNCQKHVPVECYMRNAVYHLLHYLLDVNFIPSSDKEKTDLNSKRNSTLHSAMLFLPIAASSATLDFYKEIDNDDLVYGNFRVQGMQLGLKSILFDRLLLSDSSLVLGGFIFVTLCIWAYTGSIVVTTATIFAVVFSLGISYAMYILVLDIEFFPFMNVLAIVVAVGIGADDAFIYCKIWESKKQKKLSNGGLVRMVQETMKHAFPSMFVTSLTTAVAFFASIVSNVTAINCFSLFSGMTVIANFFLMVTWLPACVVVSEHCKLSTLSPVNFITRKIIRPVRSLGDKVTVGFTTFLTGLVLRLRWFWLLSLGIIAIACASVVFHYPGLQLPDYMDFQLFHDEHPFERYDLVYSRRFWFERYEMVGGDGELLPLRFVFGIKPVDNGDYLNPTKRGILDWDETFDISSPMSQRWLEQFCQNLRRQPFYHHTIGPMLSNCFIEPLRNWMKRRCKDPVDSHIDYAPCCESSKFPYAPDVLEQCAAEASVRLHRTPYLWIQDNPPYAGPKFVKEPLFAQAPNDTLAIKARPKIKALVVEYDSTYAYSLSFGNMDKFFQEVESWMQNQLRTAPKGMRGGWFISHLEFYELQRTLYQGTIWAIGLSLTLALIVLALVTLNPLISLYAIIAIGAVIIVTVAVLILLGWTLNILESVAISTTIGLAVDFSLHYAVSYKACTSEKKIDRVKTALQQMGGPTLMAAITSGAAGALMLPSHVLAYIQIGIFLLLVMTISWIYATLFLCSMLAIIGPSSGFAQFEYPRADHKSLGGLGMSRWLEALWEPSAGLFCLPGGLDMLDISGDGDARLICADLGPVGSDSTKIRVYKGGDQITEHNMVEPPCGVVGFYTENGEPRSSVVAVGAGASVYIFKNMRPFFKYCLPHIDAHPKEREIWHKCGLDEELNVLTLADDLELLLKELGATFLSPRTLKFLSLDNNLRLSFAEQYRRVPLVKANALTAIAIIRRDLWNDPASSCLILGTEAGEVLVLDPRAFSVMDKHKLEWPPTAFASCGLWTGDGRIIVIGRDGKIGAIRRGSPVKLWETLAAPAVAISALTSEGAAVAVMDGTLVGFSKRGIKLWQINIPGIILDLVSLPVPQNGLSLLAVSTVGYGIRIYDGKHHVDTVKIMEPVSALKYGRMGQEERTIAMVTVGGGLCMKILKRTADFNTNNSVSNLSSNNTSKFSIPKKTRLFVDQTIRERAEAKKIHNTFQQGFLRLRLTTAKQASEHLNENQTSGPNPITLETNVLGLGPNYMIRIIVTNISEGLSPAELYILCRAEDTDVNPRVIDLPLLPSAVPIPLAVSANLKGQISGKVKILLCKKANPKPLVATTVILPAAEEDFEI</sequence>
<dbReference type="SUPFAM" id="SSF50998">
    <property type="entry name" value="Quinoprotein alcohol dehydrogenase-like"/>
    <property type="match status" value="1"/>
</dbReference>
<proteinExistence type="inferred from homology"/>
<evidence type="ECO:0000256" key="3">
    <source>
        <dbReference type="ARBA" id="ARBA00022989"/>
    </source>
</evidence>
<feature type="transmembrane region" description="Helical" evidence="8">
    <location>
        <begin position="909"/>
        <end position="932"/>
    </location>
</feature>
<name>A0A6J1QJN1_9HYME</name>
<dbReference type="PROSITE" id="PS50156">
    <property type="entry name" value="SSD"/>
    <property type="match status" value="1"/>
</dbReference>
<reference evidence="11" key="1">
    <citation type="submission" date="2025-08" db="UniProtKB">
        <authorList>
            <consortium name="RefSeq"/>
        </authorList>
    </citation>
    <scope>IDENTIFICATION</scope>
    <source>
        <tissue evidence="11">Whole body</tissue>
    </source>
</reference>
<keyword evidence="10" id="KW-1185">Reference proteome</keyword>
<feature type="transmembrane region" description="Helical" evidence="8">
    <location>
        <begin position="443"/>
        <end position="467"/>
    </location>
</feature>
<dbReference type="InterPro" id="IPR011047">
    <property type="entry name" value="Quinoprotein_ADH-like_sf"/>
</dbReference>
<feature type="transmembrane region" description="Helical" evidence="8">
    <location>
        <begin position="494"/>
        <end position="514"/>
    </location>
</feature>
<evidence type="ECO:0000256" key="6">
    <source>
        <dbReference type="ARBA" id="ARBA00038046"/>
    </source>
</evidence>
<keyword evidence="5" id="KW-0325">Glycoprotein</keyword>